<dbReference type="InterPro" id="IPR010997">
    <property type="entry name" value="HRDC-like_sf"/>
</dbReference>
<comment type="subcellular location">
    <subcellularLocation>
        <location evidence="1">Nucleus</location>
    </subcellularLocation>
</comment>
<dbReference type="GO" id="GO:0005634">
    <property type="term" value="C:nucleus"/>
    <property type="evidence" value="ECO:0007669"/>
    <property type="project" value="UniProtKB-SubCell"/>
</dbReference>
<dbReference type="InterPro" id="IPR038324">
    <property type="entry name" value="Rpb4/RPC9_sf"/>
</dbReference>
<proteinExistence type="inferred from homology"/>
<organism evidence="5 6">
    <name type="scientific">Hamiltosporidium magnivora</name>
    <dbReference type="NCBI Taxonomy" id="148818"/>
    <lineage>
        <taxon>Eukaryota</taxon>
        <taxon>Fungi</taxon>
        <taxon>Fungi incertae sedis</taxon>
        <taxon>Microsporidia</taxon>
        <taxon>Dubosqiidae</taxon>
        <taxon>Hamiltosporidium</taxon>
    </lineage>
</organism>
<dbReference type="VEuPathDB" id="MicrosporidiaDB:CWI36_0996p0040"/>
<dbReference type="VEuPathDB" id="MicrosporidiaDB:CWI39_0277p0010"/>
<feature type="domain" description="RNA polymerase Rpb4/RPC9 core" evidence="4">
    <location>
        <begin position="6"/>
        <end position="123"/>
    </location>
</feature>
<dbReference type="GO" id="GO:0000166">
    <property type="term" value="F:nucleotide binding"/>
    <property type="evidence" value="ECO:0007669"/>
    <property type="project" value="InterPro"/>
</dbReference>
<dbReference type="AlphaFoldDB" id="A0A4Q9LKV6"/>
<dbReference type="InterPro" id="IPR045222">
    <property type="entry name" value="Rpb4-like"/>
</dbReference>
<dbReference type="Gene3D" id="1.20.1250.40">
    <property type="match status" value="1"/>
</dbReference>
<dbReference type="InterPro" id="IPR006590">
    <property type="entry name" value="RNA_pol_Rpb4/RPC9_core"/>
</dbReference>
<gene>
    <name evidence="5" type="ORF">CWI39_0277p0010</name>
</gene>
<dbReference type="PANTHER" id="PTHR21297">
    <property type="entry name" value="DNA-DIRECTED RNA POLYMERASE II"/>
    <property type="match status" value="1"/>
</dbReference>
<protein>
    <submittedName>
        <fullName evidence="5">Putative subunit Rpb4 of RNA polymerase II</fullName>
    </submittedName>
</protein>
<dbReference type="Pfam" id="PF03874">
    <property type="entry name" value="RNA_pol_Rpb4"/>
    <property type="match status" value="1"/>
</dbReference>
<comment type="caution">
    <text evidence="5">The sequence shown here is derived from an EMBL/GenBank/DDBJ whole genome shotgun (WGS) entry which is preliminary data.</text>
</comment>
<dbReference type="InterPro" id="IPR005574">
    <property type="entry name" value="Rpb4/RPC9"/>
</dbReference>
<dbReference type="GO" id="GO:0006352">
    <property type="term" value="P:DNA-templated transcription initiation"/>
    <property type="evidence" value="ECO:0007669"/>
    <property type="project" value="InterPro"/>
</dbReference>
<evidence type="ECO:0000259" key="4">
    <source>
        <dbReference type="SMART" id="SM00657"/>
    </source>
</evidence>
<reference evidence="5 6" key="1">
    <citation type="submission" date="2017-12" db="EMBL/GenBank/DDBJ databases">
        <authorList>
            <person name="Pombert J.-F."/>
            <person name="Haag K.L."/>
            <person name="Ebert D."/>
        </authorList>
    </citation>
    <scope>NUCLEOTIDE SEQUENCE [LARGE SCALE GENOMIC DNA]</scope>
    <source>
        <strain evidence="5">IL-BN-2</strain>
    </source>
</reference>
<dbReference type="SMART" id="SM00657">
    <property type="entry name" value="RPOL4c"/>
    <property type="match status" value="1"/>
</dbReference>
<evidence type="ECO:0000313" key="5">
    <source>
        <dbReference type="EMBL" id="TBU07740.1"/>
    </source>
</evidence>
<comment type="similarity">
    <text evidence="3">Belongs to the eukaryotic RPB4 RNA polymerase subunit family.</text>
</comment>
<dbReference type="GO" id="GO:0030880">
    <property type="term" value="C:RNA polymerase complex"/>
    <property type="evidence" value="ECO:0007669"/>
    <property type="project" value="InterPro"/>
</dbReference>
<evidence type="ECO:0000256" key="1">
    <source>
        <dbReference type="ARBA" id="ARBA00004123"/>
    </source>
</evidence>
<dbReference type="EMBL" id="PIXR01000277">
    <property type="protein sequence ID" value="TBU07740.1"/>
    <property type="molecule type" value="Genomic_DNA"/>
</dbReference>
<sequence>MDNELEAFNSNDTHPVTVSEAKFLLETQMDRFCSETNENLQNTRKIFFSTYKYLETFSKIKRKTNMDDLRKSLIDYKINEAEIALLGSLIPHTVEDTKNLIPSLDRLSDETLHYVLDRIRKSI</sequence>
<dbReference type="Proteomes" id="UP000293045">
    <property type="component" value="Unassembled WGS sequence"/>
</dbReference>
<dbReference type="SUPFAM" id="SSF47819">
    <property type="entry name" value="HRDC-like"/>
    <property type="match status" value="1"/>
</dbReference>
<keyword evidence="2" id="KW-0539">Nucleus</keyword>
<evidence type="ECO:0000256" key="2">
    <source>
        <dbReference type="ARBA" id="ARBA00023242"/>
    </source>
</evidence>
<accession>A0A4Q9LKV6</accession>
<evidence type="ECO:0000256" key="3">
    <source>
        <dbReference type="ARBA" id="ARBA00025724"/>
    </source>
</evidence>
<evidence type="ECO:0000313" key="6">
    <source>
        <dbReference type="Proteomes" id="UP000293045"/>
    </source>
</evidence>
<name>A0A4Q9LKV6_9MICR</name>